<dbReference type="Pfam" id="PF03159">
    <property type="entry name" value="XRN_N"/>
    <property type="match status" value="1"/>
</dbReference>
<dbReference type="EMBL" id="MN738822">
    <property type="protein sequence ID" value="QHT37949.1"/>
    <property type="molecule type" value="Genomic_DNA"/>
</dbReference>
<organism evidence="7">
    <name type="scientific">viral metagenome</name>
    <dbReference type="NCBI Taxonomy" id="1070528"/>
    <lineage>
        <taxon>unclassified sequences</taxon>
        <taxon>metagenomes</taxon>
        <taxon>organismal metagenomes</taxon>
    </lineage>
</organism>
<feature type="domain" description="Xrn1 helical" evidence="6">
    <location>
        <begin position="264"/>
        <end position="371"/>
    </location>
</feature>
<dbReference type="PANTHER" id="PTHR12341">
    <property type="entry name" value="5'-&gt;3' EXORIBONUCLEASE"/>
    <property type="match status" value="1"/>
</dbReference>
<evidence type="ECO:0000313" key="7">
    <source>
        <dbReference type="EMBL" id="QHT37949.1"/>
    </source>
</evidence>
<dbReference type="GO" id="GO:0000956">
    <property type="term" value="P:nuclear-transcribed mRNA catabolic process"/>
    <property type="evidence" value="ECO:0007669"/>
    <property type="project" value="TreeGrafter"/>
</dbReference>
<accession>A0A6C0FBM1</accession>
<evidence type="ECO:0000259" key="5">
    <source>
        <dbReference type="Pfam" id="PF03159"/>
    </source>
</evidence>
<dbReference type="PANTHER" id="PTHR12341:SF7">
    <property type="entry name" value="5'-3' EXORIBONUCLEASE 1"/>
    <property type="match status" value="1"/>
</dbReference>
<evidence type="ECO:0008006" key="8">
    <source>
        <dbReference type="Google" id="ProtNLM"/>
    </source>
</evidence>
<evidence type="ECO:0000256" key="1">
    <source>
        <dbReference type="ARBA" id="ARBA00022722"/>
    </source>
</evidence>
<dbReference type="AlphaFoldDB" id="A0A6C0FBM1"/>
<comment type="similarity">
    <text evidence="4">Belongs to the 5'-3' exonuclease family.</text>
</comment>
<dbReference type="Pfam" id="PF17846">
    <property type="entry name" value="XRN_M"/>
    <property type="match status" value="2"/>
</dbReference>
<protein>
    <recommendedName>
        <fullName evidence="8">Xrn1 N-terminal domain-containing protein</fullName>
    </recommendedName>
</protein>
<feature type="domain" description="Xrn1 helical" evidence="6">
    <location>
        <begin position="387"/>
        <end position="523"/>
    </location>
</feature>
<sequence length="540" mass="65113">MGIPSYFSHIIRNYSNIIRSLKYFHETSYQFQHLFMDCNSIIYDAVHSIEQTDNFSQYEDEIISSVIDKIKDYIYIIKPTDTVFIAFDGVAPLAKMEQQRTRRHKTLFLSNLSFDESTPKHKNKWNTSAITPGTEFMEKLSKKINYEFTLKEKQLGVKKIIASTSQEPGEGEHKLFDYLRKNDLTHDNIALYGLDSDLIMLSIFHMNYCNNIYNFREAPEFIRNSLPVSVKSNDANEPYFLDIEHLCKNILAEMRCVDNDMYRVYDYVFLCFFLGNDFLPHFPSMNIRTHGISTLLDIYTKKIGNIPNNFLINKENHHIIWKNVRKIIKEVADSEEKYLLQEYELRRKYDRFKFQQTTEKEKETMFQNVPIIYRNQESYICPEANFWESRYYKSLFKSQPTNKFMKDLCSNYLEGLEWVFKYYSKGCYDWQWKYNYHYPPLFKDLLQHIPHFETEFVKKKPEQSLLPITQLSYVLPITNHHLMPKKVQEFLSKFYSHNYVKDYQFEWAFCRYFWESHPVLPEISNSDIKRWEIYYRENFC</sequence>
<dbReference type="GO" id="GO:0004534">
    <property type="term" value="F:5'-3' RNA exonuclease activity"/>
    <property type="evidence" value="ECO:0007669"/>
    <property type="project" value="TreeGrafter"/>
</dbReference>
<dbReference type="GO" id="GO:0016075">
    <property type="term" value="P:rRNA catabolic process"/>
    <property type="evidence" value="ECO:0007669"/>
    <property type="project" value="TreeGrafter"/>
</dbReference>
<evidence type="ECO:0000256" key="3">
    <source>
        <dbReference type="ARBA" id="ARBA00022839"/>
    </source>
</evidence>
<proteinExistence type="inferred from homology"/>
<keyword evidence="3" id="KW-0269">Exonuclease</keyword>
<keyword evidence="2" id="KW-0378">Hydrolase</keyword>
<dbReference type="InterPro" id="IPR004859">
    <property type="entry name" value="Xrn1_N"/>
</dbReference>
<keyword evidence="1" id="KW-0540">Nuclease</keyword>
<evidence type="ECO:0000259" key="6">
    <source>
        <dbReference type="Pfam" id="PF17846"/>
    </source>
</evidence>
<dbReference type="InterPro" id="IPR027073">
    <property type="entry name" value="5_3_exoribonuclease"/>
</dbReference>
<feature type="domain" description="Xrn1 N-terminal" evidence="5">
    <location>
        <begin position="1"/>
        <end position="206"/>
    </location>
</feature>
<dbReference type="InterPro" id="IPR041412">
    <property type="entry name" value="Xrn1_helical"/>
</dbReference>
<evidence type="ECO:0000256" key="4">
    <source>
        <dbReference type="ARBA" id="ARBA00038299"/>
    </source>
</evidence>
<dbReference type="GO" id="GO:0003723">
    <property type="term" value="F:RNA binding"/>
    <property type="evidence" value="ECO:0007669"/>
    <property type="project" value="TreeGrafter"/>
</dbReference>
<reference evidence="7" key="1">
    <citation type="journal article" date="2020" name="Nature">
        <title>Giant virus diversity and host interactions through global metagenomics.</title>
        <authorList>
            <person name="Schulz F."/>
            <person name="Roux S."/>
            <person name="Paez-Espino D."/>
            <person name="Jungbluth S."/>
            <person name="Walsh D.A."/>
            <person name="Denef V.J."/>
            <person name="McMahon K.D."/>
            <person name="Konstantinidis K.T."/>
            <person name="Eloe-Fadrosh E.A."/>
            <person name="Kyrpides N.C."/>
            <person name="Woyke T."/>
        </authorList>
    </citation>
    <scope>NUCLEOTIDE SEQUENCE</scope>
    <source>
        <strain evidence="7">GVMAG-S-ERX556049-19</strain>
    </source>
</reference>
<dbReference type="Gene3D" id="3.40.50.12390">
    <property type="match status" value="2"/>
</dbReference>
<name>A0A6C0FBM1_9ZZZZ</name>
<evidence type="ECO:0000256" key="2">
    <source>
        <dbReference type="ARBA" id="ARBA00022801"/>
    </source>
</evidence>
<dbReference type="GO" id="GO:0005634">
    <property type="term" value="C:nucleus"/>
    <property type="evidence" value="ECO:0007669"/>
    <property type="project" value="TreeGrafter"/>
</dbReference>